<dbReference type="Proteomes" id="UP000292886">
    <property type="component" value="Chromosome"/>
</dbReference>
<keyword evidence="1" id="KW-1133">Transmembrane helix</keyword>
<organism evidence="2 3">
    <name type="scientific">Periweissella cryptocerci</name>
    <dbReference type="NCBI Taxonomy" id="2506420"/>
    <lineage>
        <taxon>Bacteria</taxon>
        <taxon>Bacillati</taxon>
        <taxon>Bacillota</taxon>
        <taxon>Bacilli</taxon>
        <taxon>Lactobacillales</taxon>
        <taxon>Lactobacillaceae</taxon>
        <taxon>Periweissella</taxon>
    </lineage>
</organism>
<dbReference type="OrthoDB" id="2328079at2"/>
<dbReference type="AlphaFoldDB" id="A0A4P6YWQ9"/>
<dbReference type="KEGG" id="wei:EQG49_12620"/>
<dbReference type="EMBL" id="CP037940">
    <property type="protein sequence ID" value="QBO37241.1"/>
    <property type="molecule type" value="Genomic_DNA"/>
</dbReference>
<proteinExistence type="predicted"/>
<keyword evidence="1" id="KW-0812">Transmembrane</keyword>
<keyword evidence="3" id="KW-1185">Reference proteome</keyword>
<accession>A0A4P6YWQ9</accession>
<gene>
    <name evidence="2" type="ORF">EQG49_12620</name>
</gene>
<name>A0A4P6YWQ9_9LACO</name>
<evidence type="ECO:0000313" key="2">
    <source>
        <dbReference type="EMBL" id="QBO37241.1"/>
    </source>
</evidence>
<evidence type="ECO:0000256" key="1">
    <source>
        <dbReference type="SAM" id="Phobius"/>
    </source>
</evidence>
<protein>
    <submittedName>
        <fullName evidence="2">Uncharacterized protein</fullName>
    </submittedName>
</protein>
<feature type="transmembrane region" description="Helical" evidence="1">
    <location>
        <begin position="255"/>
        <end position="275"/>
    </location>
</feature>
<sequence length="366" mass="40968">MPETLQINDLSDIISSLPSINSDATYWFIRAQSGDYFTDFVTNQYVGIGFDEISLADVKNTASDKDKLKIMFQEKKPKDSKGNAIPVGTFTSWVGQLTRFANDIKPGDYVLVPSKSSERFALGVVTGDPFEITKQQLEEIPVVQGRQNSPFLKRLKVQFLKQFNREQADPALYRMIYTQQTLSKINKYIPYILRAAYDAYVSNNQLYLTFHVNQKEDINGRAFTGFTYNLVEAYGELIPDSDPIIKSNVQSEGDVQLVLAIAPVVGLLLLTLIVLHSKKGFTFKAMLGKDHGIELTKEDDGVVGQRVKGAETKRLNEELEAKDAHIARMLEFANKAGMNMDSIQASISKELSEAIKKASEPNESED</sequence>
<evidence type="ECO:0000313" key="3">
    <source>
        <dbReference type="Proteomes" id="UP000292886"/>
    </source>
</evidence>
<keyword evidence="1" id="KW-0472">Membrane</keyword>
<dbReference type="RefSeq" id="WP_133364318.1">
    <property type="nucleotide sequence ID" value="NZ_CP037940.1"/>
</dbReference>
<reference evidence="3" key="1">
    <citation type="submission" date="2019-03" db="EMBL/GenBank/DDBJ databases">
        <title>Weissella sp. 26KH-42 Genome sequencing.</title>
        <authorList>
            <person name="Heo J."/>
            <person name="Kim S.-J."/>
            <person name="Kim J.-S."/>
            <person name="Hong S.-B."/>
            <person name="Kwon S.-W."/>
        </authorList>
    </citation>
    <scope>NUCLEOTIDE SEQUENCE [LARGE SCALE GENOMIC DNA]</scope>
    <source>
        <strain evidence="3">26KH-42</strain>
    </source>
</reference>